<reference evidence="1" key="1">
    <citation type="submission" date="2021-08" db="EMBL/GenBank/DDBJ databases">
        <title>WGS assembly of Ceratopteris richardii.</title>
        <authorList>
            <person name="Marchant D.B."/>
            <person name="Chen G."/>
            <person name="Jenkins J."/>
            <person name="Shu S."/>
            <person name="Leebens-Mack J."/>
            <person name="Grimwood J."/>
            <person name="Schmutz J."/>
            <person name="Soltis P."/>
            <person name="Soltis D."/>
            <person name="Chen Z.-H."/>
        </authorList>
    </citation>
    <scope>NUCLEOTIDE SEQUENCE</scope>
    <source>
        <strain evidence="1">Whitten #5841</strain>
        <tissue evidence="1">Leaf</tissue>
    </source>
</reference>
<evidence type="ECO:0000313" key="2">
    <source>
        <dbReference type="Proteomes" id="UP000825935"/>
    </source>
</evidence>
<dbReference type="AlphaFoldDB" id="A0A8T2TWU8"/>
<dbReference type="Proteomes" id="UP000825935">
    <property type="component" value="Chromosome 11"/>
</dbReference>
<keyword evidence="2" id="KW-1185">Reference proteome</keyword>
<protein>
    <submittedName>
        <fullName evidence="1">Uncharacterized protein</fullName>
    </submittedName>
</protein>
<dbReference type="EMBL" id="CM035416">
    <property type="protein sequence ID" value="KAH7425895.1"/>
    <property type="molecule type" value="Genomic_DNA"/>
</dbReference>
<dbReference type="OrthoDB" id="667051at2759"/>
<organism evidence="1 2">
    <name type="scientific">Ceratopteris richardii</name>
    <name type="common">Triangle waterfern</name>
    <dbReference type="NCBI Taxonomy" id="49495"/>
    <lineage>
        <taxon>Eukaryota</taxon>
        <taxon>Viridiplantae</taxon>
        <taxon>Streptophyta</taxon>
        <taxon>Embryophyta</taxon>
        <taxon>Tracheophyta</taxon>
        <taxon>Polypodiopsida</taxon>
        <taxon>Polypodiidae</taxon>
        <taxon>Polypodiales</taxon>
        <taxon>Pteridineae</taxon>
        <taxon>Pteridaceae</taxon>
        <taxon>Parkerioideae</taxon>
        <taxon>Ceratopteris</taxon>
    </lineage>
</organism>
<sequence length="277" mass="31757">MPGTASMCSESALATVEQHVLSQDASSTKLCFVPFSWEEKPGVPKTQAKELGDEQPQKVDCTFHSSSETVCNAHLNLMEQRHLPTHPPPVLPKPPRLQCENTVIFTKPSPNDVPASLRQHQHQLQLVRKQSFDQLIYRAQYRGRTLERKYSHGSLMHQIQREYGTGSTKAKDDPFFVAVQVCRKQPIESHYHEKAALMKDYSEQGVARGHIRHGSLETQRDSKHPTIRQLFVRQLEEEQEELFLRKAERQALHQRRPLSEKKHQRGAPTFIARCLGC</sequence>
<accession>A0A8T2TWU8</accession>
<gene>
    <name evidence="1" type="ORF">KP509_11G076800</name>
</gene>
<comment type="caution">
    <text evidence="1">The sequence shown here is derived from an EMBL/GenBank/DDBJ whole genome shotgun (WGS) entry which is preliminary data.</text>
</comment>
<evidence type="ECO:0000313" key="1">
    <source>
        <dbReference type="EMBL" id="KAH7425895.1"/>
    </source>
</evidence>
<name>A0A8T2TWU8_CERRI</name>
<proteinExistence type="predicted"/>